<feature type="compositionally biased region" description="Low complexity" evidence="1">
    <location>
        <begin position="93"/>
        <end position="103"/>
    </location>
</feature>
<accession>A0A8H4VHU7</accession>
<feature type="region of interest" description="Disordered" evidence="1">
    <location>
        <begin position="326"/>
        <end position="367"/>
    </location>
</feature>
<feature type="compositionally biased region" description="Polar residues" evidence="1">
    <location>
        <begin position="1"/>
        <end position="11"/>
    </location>
</feature>
<reference evidence="2 3" key="1">
    <citation type="submission" date="2019-12" db="EMBL/GenBank/DDBJ databases">
        <authorList>
            <person name="Floudas D."/>
            <person name="Bentzer J."/>
            <person name="Ahren D."/>
            <person name="Johansson T."/>
            <person name="Persson P."/>
            <person name="Tunlid A."/>
        </authorList>
    </citation>
    <scope>NUCLEOTIDE SEQUENCE [LARGE SCALE GENOMIC DNA]</scope>
    <source>
        <strain evidence="2 3">CBS 102.39</strain>
    </source>
</reference>
<dbReference type="EMBL" id="JAACJL010000060">
    <property type="protein sequence ID" value="KAF4609733.1"/>
    <property type="molecule type" value="Genomic_DNA"/>
</dbReference>
<feature type="compositionally biased region" description="Polar residues" evidence="1">
    <location>
        <begin position="75"/>
        <end position="84"/>
    </location>
</feature>
<feature type="region of interest" description="Disordered" evidence="1">
    <location>
        <begin position="243"/>
        <end position="281"/>
    </location>
</feature>
<sequence>MTIAQGESTTGPMKESRGSAEDGQTASKIDTSIFDVFKEFELDLSCLSPPASPVPSTSELPPLTPSPPTSPVLARSTSFTSQLTIMPKKSKSSGKASSAQLSSTVPAGSRGSWPLIKYAGRGTPIDKSRRMEWGGLSGEDVAEDGVLFTSVRSTSLDSGRGQSQRSLSPEWNYLSALSSSHSQSTHSETLSRRTPSIYEPPPEIAPLQIADKIDEWDTIMKTVLSPTLEAPEFAESADDLAAHQGASENKGDSRAGATSGGASASDEPNDVAAPSSPMMSPEQIEQLNNGLEIDLGINAALDLGLGQKGGMNWFDLGLLPASASVNGRESPSVYSSQAQTPQPSAPPSVRGHTSDHRSNTSTKANTILAENEVKLESPPWWRRIMGRFRRVHSLITVHRNRYG</sequence>
<protein>
    <submittedName>
        <fullName evidence="2">Uncharacterized protein</fullName>
    </submittedName>
</protein>
<evidence type="ECO:0000313" key="2">
    <source>
        <dbReference type="EMBL" id="KAF4609733.1"/>
    </source>
</evidence>
<gene>
    <name evidence="2" type="ORF">D9613_012015</name>
</gene>
<evidence type="ECO:0000256" key="1">
    <source>
        <dbReference type="SAM" id="MobiDB-lite"/>
    </source>
</evidence>
<dbReference type="Proteomes" id="UP000521872">
    <property type="component" value="Unassembled WGS sequence"/>
</dbReference>
<proteinExistence type="predicted"/>
<comment type="caution">
    <text evidence="2">The sequence shown here is derived from an EMBL/GenBank/DDBJ whole genome shotgun (WGS) entry which is preliminary data.</text>
</comment>
<organism evidence="2 3">
    <name type="scientific">Agrocybe pediades</name>
    <dbReference type="NCBI Taxonomy" id="84607"/>
    <lineage>
        <taxon>Eukaryota</taxon>
        <taxon>Fungi</taxon>
        <taxon>Dikarya</taxon>
        <taxon>Basidiomycota</taxon>
        <taxon>Agaricomycotina</taxon>
        <taxon>Agaricomycetes</taxon>
        <taxon>Agaricomycetidae</taxon>
        <taxon>Agaricales</taxon>
        <taxon>Agaricineae</taxon>
        <taxon>Strophariaceae</taxon>
        <taxon>Agrocybe</taxon>
    </lineage>
</organism>
<evidence type="ECO:0000313" key="3">
    <source>
        <dbReference type="Proteomes" id="UP000521872"/>
    </source>
</evidence>
<feature type="region of interest" description="Disordered" evidence="1">
    <location>
        <begin position="176"/>
        <end position="204"/>
    </location>
</feature>
<name>A0A8H4VHU7_9AGAR</name>
<feature type="compositionally biased region" description="Low complexity" evidence="1">
    <location>
        <begin position="254"/>
        <end position="265"/>
    </location>
</feature>
<feature type="region of interest" description="Disordered" evidence="1">
    <location>
        <begin position="48"/>
        <end position="121"/>
    </location>
</feature>
<feature type="compositionally biased region" description="Low complexity" evidence="1">
    <location>
        <begin position="176"/>
        <end position="188"/>
    </location>
</feature>
<dbReference type="AlphaFoldDB" id="A0A8H4VHU7"/>
<keyword evidence="3" id="KW-1185">Reference proteome</keyword>
<feature type="region of interest" description="Disordered" evidence="1">
    <location>
        <begin position="1"/>
        <end position="27"/>
    </location>
</feature>